<proteinExistence type="predicted"/>
<sequence length="212" mass="23421">GVAATKTFTAQILVLFLIALKIGVNKNEIGADELYKHILDLKELSRKVREVLEKSNKILDVAYQLKNARSIFYIGRGVNYPLALEGALKLKEISYIHAEGFAAGELKHGPFALLTKITPVIAIVTMDSTYDKMITSIGEVKARGPQVIAIADEDDTEIEKHADFEIRFPANTGHLSCIPIIVILQLLAYHVANMKHCSIDKPRNLAKSVTVE</sequence>
<dbReference type="SUPFAM" id="SSF53697">
    <property type="entry name" value="SIS domain"/>
    <property type="match status" value="1"/>
</dbReference>
<name>X0UE28_9ZZZZ</name>
<dbReference type="InterPro" id="IPR035490">
    <property type="entry name" value="GlmS/FrlB_SIS"/>
</dbReference>
<dbReference type="GO" id="GO:0006047">
    <property type="term" value="P:UDP-N-acetylglucosamine metabolic process"/>
    <property type="evidence" value="ECO:0007669"/>
    <property type="project" value="TreeGrafter"/>
</dbReference>
<organism evidence="2">
    <name type="scientific">marine sediment metagenome</name>
    <dbReference type="NCBI Taxonomy" id="412755"/>
    <lineage>
        <taxon>unclassified sequences</taxon>
        <taxon>metagenomes</taxon>
        <taxon>ecological metagenomes</taxon>
    </lineage>
</organism>
<dbReference type="Gene3D" id="3.40.50.10490">
    <property type="entry name" value="Glucose-6-phosphate isomerase like protein, domain 1"/>
    <property type="match status" value="2"/>
</dbReference>
<dbReference type="GO" id="GO:0006487">
    <property type="term" value="P:protein N-linked glycosylation"/>
    <property type="evidence" value="ECO:0007669"/>
    <property type="project" value="TreeGrafter"/>
</dbReference>
<dbReference type="PANTHER" id="PTHR10937:SF0">
    <property type="entry name" value="GLUTAMINE--FRUCTOSE-6-PHOSPHATE TRANSAMINASE (ISOMERIZING)"/>
    <property type="match status" value="1"/>
</dbReference>
<protein>
    <recommendedName>
        <fullName evidence="1">SIS domain-containing protein</fullName>
    </recommendedName>
</protein>
<accession>X0UE28</accession>
<dbReference type="InterPro" id="IPR046348">
    <property type="entry name" value="SIS_dom_sf"/>
</dbReference>
<dbReference type="GO" id="GO:0004360">
    <property type="term" value="F:glutamine-fructose-6-phosphate transaminase (isomerizing) activity"/>
    <property type="evidence" value="ECO:0007669"/>
    <property type="project" value="TreeGrafter"/>
</dbReference>
<dbReference type="CDD" id="cd05009">
    <property type="entry name" value="SIS_GlmS_GlmD_2"/>
    <property type="match status" value="1"/>
</dbReference>
<feature type="domain" description="SIS" evidence="1">
    <location>
        <begin position="61"/>
        <end position="202"/>
    </location>
</feature>
<dbReference type="PANTHER" id="PTHR10937">
    <property type="entry name" value="GLUCOSAMINE--FRUCTOSE-6-PHOSPHATE AMINOTRANSFERASE, ISOMERIZING"/>
    <property type="match status" value="1"/>
</dbReference>
<dbReference type="AlphaFoldDB" id="X0UE28"/>
<dbReference type="PROSITE" id="PS51464">
    <property type="entry name" value="SIS"/>
    <property type="match status" value="1"/>
</dbReference>
<dbReference type="GO" id="GO:0097367">
    <property type="term" value="F:carbohydrate derivative binding"/>
    <property type="evidence" value="ECO:0007669"/>
    <property type="project" value="InterPro"/>
</dbReference>
<dbReference type="Pfam" id="PF01380">
    <property type="entry name" value="SIS"/>
    <property type="match status" value="1"/>
</dbReference>
<reference evidence="2" key="1">
    <citation type="journal article" date="2014" name="Front. Microbiol.">
        <title>High frequency of phylogenetically diverse reductive dehalogenase-homologous genes in deep subseafloor sedimentary metagenomes.</title>
        <authorList>
            <person name="Kawai M."/>
            <person name="Futagami T."/>
            <person name="Toyoda A."/>
            <person name="Takaki Y."/>
            <person name="Nishi S."/>
            <person name="Hori S."/>
            <person name="Arai W."/>
            <person name="Tsubouchi T."/>
            <person name="Morono Y."/>
            <person name="Uchiyama I."/>
            <person name="Ito T."/>
            <person name="Fujiyama A."/>
            <person name="Inagaki F."/>
            <person name="Takami H."/>
        </authorList>
    </citation>
    <scope>NUCLEOTIDE SEQUENCE</scope>
    <source>
        <strain evidence="2">Expedition CK06-06</strain>
    </source>
</reference>
<dbReference type="InterPro" id="IPR001347">
    <property type="entry name" value="SIS_dom"/>
</dbReference>
<comment type="caution">
    <text evidence="2">The sequence shown here is derived from an EMBL/GenBank/DDBJ whole genome shotgun (WGS) entry which is preliminary data.</text>
</comment>
<evidence type="ECO:0000259" key="1">
    <source>
        <dbReference type="PROSITE" id="PS51464"/>
    </source>
</evidence>
<dbReference type="GO" id="GO:0006002">
    <property type="term" value="P:fructose 6-phosphate metabolic process"/>
    <property type="evidence" value="ECO:0007669"/>
    <property type="project" value="TreeGrafter"/>
</dbReference>
<dbReference type="FunFam" id="3.40.50.10490:FF:000002">
    <property type="entry name" value="Glutamine--fructose-6-phosphate aminotransferase [isomerizing]"/>
    <property type="match status" value="1"/>
</dbReference>
<dbReference type="EMBL" id="BARS01022785">
    <property type="protein sequence ID" value="GAG03994.1"/>
    <property type="molecule type" value="Genomic_DNA"/>
</dbReference>
<feature type="non-terminal residue" evidence="2">
    <location>
        <position position="1"/>
    </location>
</feature>
<gene>
    <name evidence="2" type="ORF">S01H1_36378</name>
</gene>
<evidence type="ECO:0000313" key="2">
    <source>
        <dbReference type="EMBL" id="GAG03994.1"/>
    </source>
</evidence>
<dbReference type="GO" id="GO:0046349">
    <property type="term" value="P:amino sugar biosynthetic process"/>
    <property type="evidence" value="ECO:0007669"/>
    <property type="project" value="UniProtKB-ARBA"/>
</dbReference>